<dbReference type="Gene3D" id="3.80.10.10">
    <property type="entry name" value="Ribonuclease Inhibitor"/>
    <property type="match status" value="1"/>
</dbReference>
<accession>A0A1H7FIT4</accession>
<keyword evidence="2" id="KW-1185">Reference proteome</keyword>
<dbReference type="STRING" id="1429083.GCA_001885685_02341"/>
<evidence type="ECO:0000313" key="1">
    <source>
        <dbReference type="EMBL" id="SEK25167.1"/>
    </source>
</evidence>
<protein>
    <recommendedName>
        <fullName evidence="3">Leucine Rich Repeat protein</fullName>
    </recommendedName>
</protein>
<dbReference type="EMBL" id="FOAS01000001">
    <property type="protein sequence ID" value="SEK25167.1"/>
    <property type="molecule type" value="Genomic_DNA"/>
</dbReference>
<dbReference type="Proteomes" id="UP000185766">
    <property type="component" value="Unassembled WGS sequence"/>
</dbReference>
<dbReference type="SUPFAM" id="SSF52058">
    <property type="entry name" value="L domain-like"/>
    <property type="match status" value="1"/>
</dbReference>
<sequence>MPEMPEPAEYRDNQAWDTWPECVMTLAEVPLDARRVSFRRERHSQRGLAARGAIEQLVAKQVNQAFVQEIAQLSALSYLEIHDLTATDLTPLGQLKQLRTLKLIDVRAPCAWEPLLELASLRRLFIENAKHLHRLDAFQQAHQLIALGIEGGMWRQQRLASLAPLAGLRRLEALFLTAVKLDDPALHYLAEIPRLRLLDCARFAPQENFADLRRLRPELVCRWCERYEV</sequence>
<organism evidence="1 2">
    <name type="scientific">Atopomonas hussainii</name>
    <dbReference type="NCBI Taxonomy" id="1429083"/>
    <lineage>
        <taxon>Bacteria</taxon>
        <taxon>Pseudomonadati</taxon>
        <taxon>Pseudomonadota</taxon>
        <taxon>Gammaproteobacteria</taxon>
        <taxon>Pseudomonadales</taxon>
        <taxon>Pseudomonadaceae</taxon>
        <taxon>Atopomonas</taxon>
    </lineage>
</organism>
<gene>
    <name evidence="1" type="ORF">SAMN05216214_101220</name>
</gene>
<reference evidence="1 2" key="1">
    <citation type="submission" date="2016-10" db="EMBL/GenBank/DDBJ databases">
        <authorList>
            <person name="de Groot N.N."/>
        </authorList>
    </citation>
    <scope>NUCLEOTIDE SEQUENCE [LARGE SCALE GENOMIC DNA]</scope>
    <source>
        <strain evidence="1 2">JCM 19513</strain>
    </source>
</reference>
<name>A0A1H7FIT4_9GAMM</name>
<evidence type="ECO:0008006" key="3">
    <source>
        <dbReference type="Google" id="ProtNLM"/>
    </source>
</evidence>
<evidence type="ECO:0000313" key="2">
    <source>
        <dbReference type="Proteomes" id="UP000185766"/>
    </source>
</evidence>
<dbReference type="AlphaFoldDB" id="A0A1H7FIT4"/>
<dbReference type="InterPro" id="IPR032675">
    <property type="entry name" value="LRR_dom_sf"/>
</dbReference>
<proteinExistence type="predicted"/>